<feature type="domain" description="NlpC/P60" evidence="5">
    <location>
        <begin position="100"/>
        <end position="231"/>
    </location>
</feature>
<dbReference type="InterPro" id="IPR000064">
    <property type="entry name" value="NLP_P60_dom"/>
</dbReference>
<accession>Q4BXK3</accession>
<evidence type="ECO:0000256" key="1">
    <source>
        <dbReference type="ARBA" id="ARBA00007074"/>
    </source>
</evidence>
<dbReference type="PANTHER" id="PTHR47053:SF1">
    <property type="entry name" value="MUREIN DD-ENDOPEPTIDASE MEPH-RELATED"/>
    <property type="match status" value="1"/>
</dbReference>
<name>Q4BXK3_CROWT</name>
<dbReference type="MEROPS" id="C40.009"/>
<comment type="similarity">
    <text evidence="1">Belongs to the peptidase C40 family.</text>
</comment>
<evidence type="ECO:0000313" key="6">
    <source>
        <dbReference type="EMBL" id="EAM48634.1"/>
    </source>
</evidence>
<dbReference type="InterPro" id="IPR041382">
    <property type="entry name" value="SH3_16"/>
</dbReference>
<dbReference type="AlphaFoldDB" id="Q4BXK3"/>
<sequence>MLVLSSPVTSLELLASSTSREYYCPVPLNLYNSPTGEELATQAATQRHIKLLEKTITNQFIQVQLCEDGYLAWLSLNDLPTLKSAPENYKHKKISRQQIAKCIPKIIAFTKTAMAQPNYYFWGGTVAPNYDCSGLMQAAFSASGIWLPRDSYQQEDFVQKISDEELLPGDLIFFANKRVDHVALYLGDNYYIHSSGQDVGRNKIAIDTLSDKGDKVSTYYYEKIYSFGRVMESYCP</sequence>
<dbReference type="EMBL" id="AADV02000128">
    <property type="protein sequence ID" value="EAM48634.1"/>
    <property type="molecule type" value="Genomic_DNA"/>
</dbReference>
<dbReference type="SUPFAM" id="SSF54001">
    <property type="entry name" value="Cysteine proteinases"/>
    <property type="match status" value="1"/>
</dbReference>
<dbReference type="KEGG" id="cwa:CwatDRAFT_1574"/>
<dbReference type="InterPro" id="IPR038765">
    <property type="entry name" value="Papain-like_cys_pep_sf"/>
</dbReference>
<keyword evidence="4" id="KW-0788">Thiol protease</keyword>
<dbReference type="Pfam" id="PF00877">
    <property type="entry name" value="NLPC_P60"/>
    <property type="match status" value="1"/>
</dbReference>
<dbReference type="PROSITE" id="PS51935">
    <property type="entry name" value="NLPC_P60"/>
    <property type="match status" value="1"/>
</dbReference>
<evidence type="ECO:0000256" key="3">
    <source>
        <dbReference type="ARBA" id="ARBA00022801"/>
    </source>
</evidence>
<dbReference type="Gene3D" id="2.30.30.40">
    <property type="entry name" value="SH3 Domains"/>
    <property type="match status" value="1"/>
</dbReference>
<dbReference type="GO" id="GO:0008234">
    <property type="term" value="F:cysteine-type peptidase activity"/>
    <property type="evidence" value="ECO:0007669"/>
    <property type="project" value="UniProtKB-KW"/>
</dbReference>
<keyword evidence="2" id="KW-0645">Protease</keyword>
<dbReference type="PANTHER" id="PTHR47053">
    <property type="entry name" value="MUREIN DD-ENDOPEPTIDASE MEPH-RELATED"/>
    <property type="match status" value="1"/>
</dbReference>
<dbReference type="Proteomes" id="UP000003922">
    <property type="component" value="Unassembled WGS sequence"/>
</dbReference>
<evidence type="ECO:0000259" key="5">
    <source>
        <dbReference type="PROSITE" id="PS51935"/>
    </source>
</evidence>
<dbReference type="OrthoDB" id="9808890at2"/>
<dbReference type="InterPro" id="IPR051202">
    <property type="entry name" value="Peptidase_C40"/>
</dbReference>
<organism evidence="6 7">
    <name type="scientific">Crocosphaera watsonii WH 8501</name>
    <dbReference type="NCBI Taxonomy" id="165597"/>
    <lineage>
        <taxon>Bacteria</taxon>
        <taxon>Bacillati</taxon>
        <taxon>Cyanobacteriota</taxon>
        <taxon>Cyanophyceae</taxon>
        <taxon>Oscillatoriophycideae</taxon>
        <taxon>Chroococcales</taxon>
        <taxon>Aphanothecaceae</taxon>
        <taxon>Crocosphaera</taxon>
    </lineage>
</organism>
<reference evidence="6" key="2">
    <citation type="submission" date="2005-06" db="EMBL/GenBank/DDBJ databases">
        <title>Sequencing of the draft genome and assembly of Crocosphaera watsonii WH 8501.</title>
        <authorList>
            <consortium name="US DOE Joint Genome Institute (JGI-PGF)"/>
            <person name="Copeland A."/>
            <person name="Lucas S."/>
            <person name="Lapidus A."/>
            <person name="Barry K."/>
            <person name="Detter C."/>
            <person name="Glavina T."/>
            <person name="Hammon N."/>
            <person name="Israni S."/>
            <person name="Pitluck S."/>
            <person name="Richardson P."/>
        </authorList>
    </citation>
    <scope>NUCLEOTIDE SEQUENCE [LARGE SCALE GENOMIC DNA]</scope>
    <source>
        <strain evidence="6">WH 8501</strain>
    </source>
</reference>
<proteinExistence type="inferred from homology"/>
<dbReference type="Pfam" id="PF18348">
    <property type="entry name" value="SH3_16"/>
    <property type="match status" value="1"/>
</dbReference>
<gene>
    <name evidence="6" type="ORF">CwatDRAFT_1574</name>
</gene>
<dbReference type="Gene3D" id="3.90.1720.10">
    <property type="entry name" value="endopeptidase domain like (from Nostoc punctiforme)"/>
    <property type="match status" value="1"/>
</dbReference>
<dbReference type="GO" id="GO:0006508">
    <property type="term" value="P:proteolysis"/>
    <property type="evidence" value="ECO:0007669"/>
    <property type="project" value="UniProtKB-KW"/>
</dbReference>
<comment type="caution">
    <text evidence="6">The sequence shown here is derived from an EMBL/GenBank/DDBJ whole genome shotgun (WGS) entry which is preliminary data.</text>
</comment>
<evidence type="ECO:0000313" key="7">
    <source>
        <dbReference type="Proteomes" id="UP000003922"/>
    </source>
</evidence>
<evidence type="ECO:0000256" key="2">
    <source>
        <dbReference type="ARBA" id="ARBA00022670"/>
    </source>
</evidence>
<dbReference type="RefSeq" id="WP_007307605.1">
    <property type="nucleotide sequence ID" value="NZ_AADV02000128.1"/>
</dbReference>
<evidence type="ECO:0000256" key="4">
    <source>
        <dbReference type="ARBA" id="ARBA00022807"/>
    </source>
</evidence>
<keyword evidence="7" id="KW-1185">Reference proteome</keyword>
<reference evidence="6" key="3">
    <citation type="submission" date="2016-12" db="EMBL/GenBank/DDBJ databases">
        <title>Annotation of the draft genome assembly of Crocosphaera watsonii WH 8501.</title>
        <authorList>
            <consortium name="US DOE Joint Genome Institute (JGI-ORNL)"/>
            <person name="Larimer F."/>
            <person name="Land M."/>
        </authorList>
    </citation>
    <scope>NUCLEOTIDE SEQUENCE</scope>
    <source>
        <strain evidence="6">WH 8501</strain>
    </source>
</reference>
<keyword evidence="3" id="KW-0378">Hydrolase</keyword>
<dbReference type="SUPFAM" id="SSF82057">
    <property type="entry name" value="Prokaryotic SH3-related domain"/>
    <property type="match status" value="1"/>
</dbReference>
<reference evidence="6" key="1">
    <citation type="submission" date="2004-02" db="EMBL/GenBank/DDBJ databases">
        <authorList>
            <consortium name="DOE Joint Genome Institute"/>
        </authorList>
    </citation>
    <scope>NUCLEOTIDE SEQUENCE [LARGE SCALE GENOMIC DNA]</scope>
    <source>
        <strain evidence="6">WH 8501</strain>
    </source>
</reference>
<protein>
    <submittedName>
        <fullName evidence="6">NLP/P60</fullName>
    </submittedName>
</protein>